<dbReference type="GO" id="GO:0008233">
    <property type="term" value="F:peptidase activity"/>
    <property type="evidence" value="ECO:0007669"/>
    <property type="project" value="UniProtKB-KW"/>
</dbReference>
<dbReference type="GO" id="GO:0009014">
    <property type="term" value="F:succinyl-diaminopimelate desuccinylase activity"/>
    <property type="evidence" value="ECO:0007669"/>
    <property type="project" value="UniProtKB-EC"/>
</dbReference>
<sequence length="447" mass="46766">MDFTSDLPVLRAKVDELADGAVEQLSQLMAIQSVSSLNPDGVNEHAQAVADAARAAGAADATVVSEAGGLPAVIAHWPAPQGQPTILLYSHGDVQPTGDVSQWHSEPFVATKRGERLFGRGSADDKGGVVSHLTALKAFDGNPPVGVTLFVEHEEEIGSPSMTSIIEAHKDELAADVIVVADSVNWDQGEPSVTTTLRGVADCVVELRTLDHPLHSGQFGGVVPDALTAMCKLLATLHDENGDVAVAGLHSAEPASVEYPEERLRTETAILDGVDWLGTGNPADKMWTRPSLSVLAIDATPVAEAINILPSVCRAKVGLRVAPGGDATQDLEALMDHLRTHVPYGAQVEVTPGEAGAPGVVPFEGPYAEIANQAFKAAWGTEPVQMGTGGAIPLITDLQHAFPQATVLVTAVTDPDSRMHGLDESLHLGDFRKAILTEALILAGMAK</sequence>
<dbReference type="GO" id="GO:0006508">
    <property type="term" value="P:proteolysis"/>
    <property type="evidence" value="ECO:0007669"/>
    <property type="project" value="UniProtKB-KW"/>
</dbReference>
<proteinExistence type="predicted"/>
<dbReference type="Proteomes" id="UP000215332">
    <property type="component" value="Chromosome 1"/>
</dbReference>
<organism evidence="5 6">
    <name type="scientific">Cutibacterium granulosum</name>
    <dbReference type="NCBI Taxonomy" id="33011"/>
    <lineage>
        <taxon>Bacteria</taxon>
        <taxon>Bacillati</taxon>
        <taxon>Actinomycetota</taxon>
        <taxon>Actinomycetes</taxon>
        <taxon>Propionibacteriales</taxon>
        <taxon>Propionibacteriaceae</taxon>
        <taxon>Cutibacterium</taxon>
    </lineage>
</organism>
<dbReference type="InterPro" id="IPR011650">
    <property type="entry name" value="Peptidase_M20_dimer"/>
</dbReference>
<keyword evidence="3 5" id="KW-0378">Hydrolase</keyword>
<dbReference type="Gene3D" id="3.30.70.360">
    <property type="match status" value="1"/>
</dbReference>
<reference evidence="5 6" key="1">
    <citation type="submission" date="2017-06" db="EMBL/GenBank/DDBJ databases">
        <authorList>
            <consortium name="Pathogen Informatics"/>
        </authorList>
    </citation>
    <scope>NUCLEOTIDE SEQUENCE [LARGE SCALE GENOMIC DNA]</scope>
    <source>
        <strain evidence="5 6">NCTC11865</strain>
    </source>
</reference>
<dbReference type="InterPro" id="IPR051458">
    <property type="entry name" value="Cyt/Met_Dipeptidase"/>
</dbReference>
<keyword evidence="2" id="KW-0479">Metal-binding</keyword>
<dbReference type="GO" id="GO:0046872">
    <property type="term" value="F:metal ion binding"/>
    <property type="evidence" value="ECO:0007669"/>
    <property type="project" value="UniProtKB-KW"/>
</dbReference>
<dbReference type="PANTHER" id="PTHR43270">
    <property type="entry name" value="BETA-ALA-HIS DIPEPTIDASE"/>
    <property type="match status" value="1"/>
</dbReference>
<dbReference type="AlphaFoldDB" id="A0A239W298"/>
<keyword evidence="1" id="KW-0645">Protease</keyword>
<dbReference type="KEGG" id="cgrn:4412665_00150"/>
<evidence type="ECO:0000256" key="3">
    <source>
        <dbReference type="ARBA" id="ARBA00022801"/>
    </source>
</evidence>
<evidence type="ECO:0000256" key="1">
    <source>
        <dbReference type="ARBA" id="ARBA00022670"/>
    </source>
</evidence>
<dbReference type="Pfam" id="PF07687">
    <property type="entry name" value="M20_dimer"/>
    <property type="match status" value="1"/>
</dbReference>
<dbReference type="Pfam" id="PF01546">
    <property type="entry name" value="Peptidase_M20"/>
    <property type="match status" value="1"/>
</dbReference>
<evidence type="ECO:0000313" key="5">
    <source>
        <dbReference type="EMBL" id="SNV28482.1"/>
    </source>
</evidence>
<feature type="domain" description="Peptidase M20 dimerisation" evidence="4">
    <location>
        <begin position="197"/>
        <end position="343"/>
    </location>
</feature>
<dbReference type="NCBIfam" id="NF005914">
    <property type="entry name" value="PRK07907.1"/>
    <property type="match status" value="1"/>
</dbReference>
<dbReference type="PANTHER" id="PTHR43270:SF12">
    <property type="entry name" value="SUCCINYL-DIAMINOPIMELATE DESUCCINYLASE"/>
    <property type="match status" value="1"/>
</dbReference>
<name>A0A239W298_9ACTN</name>
<dbReference type="Gene3D" id="3.40.630.10">
    <property type="entry name" value="Zn peptidases"/>
    <property type="match status" value="1"/>
</dbReference>
<accession>A0A239W298</accession>
<gene>
    <name evidence="5" type="primary">dapE_1</name>
    <name evidence="5" type="ORF">SAMEA4412665_00150</name>
</gene>
<dbReference type="eggNOG" id="COG0624">
    <property type="taxonomic scope" value="Bacteria"/>
</dbReference>
<evidence type="ECO:0000256" key="2">
    <source>
        <dbReference type="ARBA" id="ARBA00022723"/>
    </source>
</evidence>
<dbReference type="InterPro" id="IPR002933">
    <property type="entry name" value="Peptidase_M20"/>
</dbReference>
<evidence type="ECO:0000259" key="4">
    <source>
        <dbReference type="Pfam" id="PF07687"/>
    </source>
</evidence>
<dbReference type="RefSeq" id="WP_021105078.1">
    <property type="nucleotide sequence ID" value="NZ_LT906441.1"/>
</dbReference>
<dbReference type="SUPFAM" id="SSF53187">
    <property type="entry name" value="Zn-dependent exopeptidases"/>
    <property type="match status" value="1"/>
</dbReference>
<evidence type="ECO:0000313" key="6">
    <source>
        <dbReference type="Proteomes" id="UP000215332"/>
    </source>
</evidence>
<protein>
    <submittedName>
        <fullName evidence="5">Succinyl-diaminopimelate desuccinylase</fullName>
        <ecNumber evidence="5">3.5.1.18</ecNumber>
    </submittedName>
</protein>
<dbReference type="EC" id="3.5.1.18" evidence="5"/>
<dbReference type="EMBL" id="LT906441">
    <property type="protein sequence ID" value="SNV28482.1"/>
    <property type="molecule type" value="Genomic_DNA"/>
</dbReference>